<dbReference type="AlphaFoldDB" id="A0A9P5N8M2"/>
<protein>
    <submittedName>
        <fullName evidence="2">Uncharacterized protein</fullName>
    </submittedName>
</protein>
<keyword evidence="1" id="KW-0732">Signal</keyword>
<evidence type="ECO:0000313" key="2">
    <source>
        <dbReference type="EMBL" id="KAF8874707.1"/>
    </source>
</evidence>
<keyword evidence="3" id="KW-1185">Reference proteome</keyword>
<reference evidence="2" key="1">
    <citation type="submission" date="2020-11" db="EMBL/GenBank/DDBJ databases">
        <authorList>
            <consortium name="DOE Joint Genome Institute"/>
            <person name="Ahrendt S."/>
            <person name="Riley R."/>
            <person name="Andreopoulos W."/>
            <person name="LaButti K."/>
            <person name="Pangilinan J."/>
            <person name="Ruiz-duenas F.J."/>
            <person name="Barrasa J.M."/>
            <person name="Sanchez-Garcia M."/>
            <person name="Camarero S."/>
            <person name="Miyauchi S."/>
            <person name="Serrano A."/>
            <person name="Linde D."/>
            <person name="Babiker R."/>
            <person name="Drula E."/>
            <person name="Ayuso-Fernandez I."/>
            <person name="Pacheco R."/>
            <person name="Padilla G."/>
            <person name="Ferreira P."/>
            <person name="Barriuso J."/>
            <person name="Kellner H."/>
            <person name="Castanera R."/>
            <person name="Alfaro M."/>
            <person name="Ramirez L."/>
            <person name="Pisabarro A.G."/>
            <person name="Kuo A."/>
            <person name="Tritt A."/>
            <person name="Lipzen A."/>
            <person name="He G."/>
            <person name="Yan M."/>
            <person name="Ng V."/>
            <person name="Cullen D."/>
            <person name="Martin F."/>
            <person name="Rosso M.-N."/>
            <person name="Henrissat B."/>
            <person name="Hibbett D."/>
            <person name="Martinez A.T."/>
            <person name="Grigoriev I.V."/>
        </authorList>
    </citation>
    <scope>NUCLEOTIDE SEQUENCE</scope>
    <source>
        <strain evidence="2">AH 44721</strain>
    </source>
</reference>
<feature type="signal peptide" evidence="1">
    <location>
        <begin position="1"/>
        <end position="20"/>
    </location>
</feature>
<dbReference type="Proteomes" id="UP000724874">
    <property type="component" value="Unassembled WGS sequence"/>
</dbReference>
<name>A0A9P5N8M2_GYMJU</name>
<evidence type="ECO:0000256" key="1">
    <source>
        <dbReference type="SAM" id="SignalP"/>
    </source>
</evidence>
<proteinExistence type="predicted"/>
<organism evidence="2 3">
    <name type="scientific">Gymnopilus junonius</name>
    <name type="common">Spectacular rustgill mushroom</name>
    <name type="synonym">Gymnopilus spectabilis subsp. junonius</name>
    <dbReference type="NCBI Taxonomy" id="109634"/>
    <lineage>
        <taxon>Eukaryota</taxon>
        <taxon>Fungi</taxon>
        <taxon>Dikarya</taxon>
        <taxon>Basidiomycota</taxon>
        <taxon>Agaricomycotina</taxon>
        <taxon>Agaricomycetes</taxon>
        <taxon>Agaricomycetidae</taxon>
        <taxon>Agaricales</taxon>
        <taxon>Agaricineae</taxon>
        <taxon>Hymenogastraceae</taxon>
        <taxon>Gymnopilus</taxon>
    </lineage>
</organism>
<evidence type="ECO:0000313" key="3">
    <source>
        <dbReference type="Proteomes" id="UP000724874"/>
    </source>
</evidence>
<sequence length="112" mass="12658">MLSSLIFLNFLQTFIDNVCACSSSSQLRSLSIDWSSDDSEDINGKHQAVKDQLIQQFPSLEDLWLCDWTKSAFLWKRKFNRGIAYETGTTSKNVNARAAHEVPSFFGMIGSD</sequence>
<accession>A0A9P5N8M2</accession>
<dbReference type="EMBL" id="JADNYJ010000209">
    <property type="protein sequence ID" value="KAF8874707.1"/>
    <property type="molecule type" value="Genomic_DNA"/>
</dbReference>
<feature type="non-terminal residue" evidence="2">
    <location>
        <position position="1"/>
    </location>
</feature>
<feature type="chain" id="PRO_5040112031" evidence="1">
    <location>
        <begin position="21"/>
        <end position="112"/>
    </location>
</feature>
<comment type="caution">
    <text evidence="2">The sequence shown here is derived from an EMBL/GenBank/DDBJ whole genome shotgun (WGS) entry which is preliminary data.</text>
</comment>
<gene>
    <name evidence="2" type="ORF">CPB84DRAFT_1797235</name>
</gene>